<dbReference type="AlphaFoldDB" id="A0A485LZT2"/>
<protein>
    <submittedName>
        <fullName evidence="2">Uncharacterized protein</fullName>
    </submittedName>
</protein>
<reference evidence="2" key="1">
    <citation type="submission" date="2019-03" db="EMBL/GenBank/DDBJ databases">
        <authorList>
            <person name="Hao L."/>
        </authorList>
    </citation>
    <scope>NUCLEOTIDE SEQUENCE</scope>
</reference>
<dbReference type="EMBL" id="CAADRN010000170">
    <property type="protein sequence ID" value="VFU14441.1"/>
    <property type="molecule type" value="Genomic_DNA"/>
</dbReference>
<gene>
    <name evidence="2" type="ORF">SCFA_2510002</name>
</gene>
<organism evidence="2">
    <name type="scientific">anaerobic digester metagenome</name>
    <dbReference type="NCBI Taxonomy" id="1263854"/>
    <lineage>
        <taxon>unclassified sequences</taxon>
        <taxon>metagenomes</taxon>
        <taxon>ecological metagenomes</taxon>
    </lineage>
</organism>
<feature type="transmembrane region" description="Helical" evidence="1">
    <location>
        <begin position="16"/>
        <end position="36"/>
    </location>
</feature>
<keyword evidence="1" id="KW-0812">Transmembrane</keyword>
<keyword evidence="1" id="KW-1133">Transmembrane helix</keyword>
<keyword evidence="1" id="KW-0472">Membrane</keyword>
<name>A0A485LZT2_9ZZZZ</name>
<evidence type="ECO:0000313" key="2">
    <source>
        <dbReference type="EMBL" id="VFU14441.1"/>
    </source>
</evidence>
<proteinExistence type="predicted"/>
<sequence length="159" mass="17674">MKAPFRSTPVQELEKGLIRLVVLIAAVLILAQLSIYSDSMEKGAAPVASLEAPRPVLRDTTGLFQDSVVTFQLKNFSTLPLARVLVNGEPRGEFRDRYVTVYVREGDILEVDGTRYKRPLEIEILDVSDEVVTPAAGTKIRIEGSINNIGRVHLSERRD</sequence>
<accession>A0A485LZT2</accession>
<evidence type="ECO:0000256" key="1">
    <source>
        <dbReference type="SAM" id="Phobius"/>
    </source>
</evidence>